<gene>
    <name evidence="4" type="ORF">GTA08_BOTSDO10453</name>
</gene>
<comment type="caution">
    <text evidence="4">The sequence shown here is derived from an EMBL/GenBank/DDBJ whole genome shotgun (WGS) entry which is preliminary data.</text>
</comment>
<dbReference type="OrthoDB" id="3914164at2759"/>
<accession>A0A8H4IIV2</accession>
<dbReference type="Proteomes" id="UP000572817">
    <property type="component" value="Unassembled WGS sequence"/>
</dbReference>
<proteinExistence type="predicted"/>
<reference evidence="4" key="1">
    <citation type="submission" date="2020-04" db="EMBL/GenBank/DDBJ databases">
        <title>Genome Assembly and Annotation of Botryosphaeria dothidea sdau 11-99, a Latent Pathogen of Apple Fruit Ring Rot in China.</title>
        <authorList>
            <person name="Yu C."/>
            <person name="Diao Y."/>
            <person name="Lu Q."/>
            <person name="Zhao J."/>
            <person name="Cui S."/>
            <person name="Peng C."/>
            <person name="He B."/>
            <person name="Liu H."/>
        </authorList>
    </citation>
    <scope>NUCLEOTIDE SEQUENCE [LARGE SCALE GENOMIC DNA]</scope>
    <source>
        <strain evidence="4">Sdau11-99</strain>
    </source>
</reference>
<feature type="region of interest" description="Disordered" evidence="1">
    <location>
        <begin position="204"/>
        <end position="224"/>
    </location>
</feature>
<name>A0A8H4IIV2_9PEZI</name>
<evidence type="ECO:0000259" key="3">
    <source>
        <dbReference type="Pfam" id="PF24137"/>
    </source>
</evidence>
<evidence type="ECO:0000256" key="2">
    <source>
        <dbReference type="SAM" id="SignalP"/>
    </source>
</evidence>
<evidence type="ECO:0000313" key="5">
    <source>
        <dbReference type="Proteomes" id="UP000572817"/>
    </source>
</evidence>
<feature type="domain" description="Diels-Alderase N-terminal" evidence="3">
    <location>
        <begin position="24"/>
        <end position="175"/>
    </location>
</feature>
<sequence>MSPLYALTLLFFPLASLSITLKNATTVTHIPPDISNGTADVEFTSSMFNFDSPRVNDFNSSSWDWWYFDAVDLNSNASVVIVLFAAPSAAFPWKTPTNLTSVSLDVTAPNGTILLSAQMDANGATVTTERGKDGASGDWEGTGVSFRSEEGMNRYIVSVDSPELGIAGEMILNTVSTLPTLYSEGIVPTPGAGSTITLPLCNERASTSKDPNTKEGGNLSKGFP</sequence>
<dbReference type="EMBL" id="WWBZ02000073">
    <property type="protein sequence ID" value="KAF4301982.1"/>
    <property type="molecule type" value="Genomic_DNA"/>
</dbReference>
<dbReference type="Pfam" id="PF24137">
    <property type="entry name" value="DA_N"/>
    <property type="match status" value="1"/>
</dbReference>
<dbReference type="AlphaFoldDB" id="A0A8H4IIV2"/>
<feature type="chain" id="PRO_5034395780" description="Diels-Alderase N-terminal domain-containing protein" evidence="2">
    <location>
        <begin position="19"/>
        <end position="224"/>
    </location>
</feature>
<evidence type="ECO:0000256" key="1">
    <source>
        <dbReference type="SAM" id="MobiDB-lite"/>
    </source>
</evidence>
<protein>
    <recommendedName>
        <fullName evidence="3">Diels-Alderase N-terminal domain-containing protein</fullName>
    </recommendedName>
</protein>
<feature type="signal peptide" evidence="2">
    <location>
        <begin position="1"/>
        <end position="18"/>
    </location>
</feature>
<organism evidence="4 5">
    <name type="scientific">Botryosphaeria dothidea</name>
    <dbReference type="NCBI Taxonomy" id="55169"/>
    <lineage>
        <taxon>Eukaryota</taxon>
        <taxon>Fungi</taxon>
        <taxon>Dikarya</taxon>
        <taxon>Ascomycota</taxon>
        <taxon>Pezizomycotina</taxon>
        <taxon>Dothideomycetes</taxon>
        <taxon>Dothideomycetes incertae sedis</taxon>
        <taxon>Botryosphaeriales</taxon>
        <taxon>Botryosphaeriaceae</taxon>
        <taxon>Botryosphaeria</taxon>
    </lineage>
</organism>
<evidence type="ECO:0000313" key="4">
    <source>
        <dbReference type="EMBL" id="KAF4301982.1"/>
    </source>
</evidence>
<keyword evidence="5" id="KW-1185">Reference proteome</keyword>
<keyword evidence="2" id="KW-0732">Signal</keyword>
<dbReference type="InterPro" id="IPR056402">
    <property type="entry name" value="DA_N"/>
</dbReference>